<keyword evidence="2" id="KW-1185">Reference proteome</keyword>
<dbReference type="KEGG" id="tet:TTHERM_000944083"/>
<dbReference type="RefSeq" id="XP_012656161.1">
    <property type="nucleotide sequence ID" value="XM_012800707.1"/>
</dbReference>
<evidence type="ECO:0000313" key="1">
    <source>
        <dbReference type="EMBL" id="EWS71297.1"/>
    </source>
</evidence>
<proteinExistence type="predicted"/>
<gene>
    <name evidence="1" type="ORF">TTHERM_000944083</name>
</gene>
<evidence type="ECO:0000313" key="2">
    <source>
        <dbReference type="Proteomes" id="UP000009168"/>
    </source>
</evidence>
<dbReference type="EMBL" id="GG662297">
    <property type="protein sequence ID" value="EWS71297.1"/>
    <property type="molecule type" value="Genomic_DNA"/>
</dbReference>
<protein>
    <submittedName>
        <fullName evidence="1">Tetratricopeptide repeat protein</fullName>
    </submittedName>
</protein>
<sequence>MVPVQQLHDSQVDPYILKMFARNRILVNCWQKRVLDKLQYYKLNGLDRIIETQNIGLIPCSFKSFLILRYLRQKTLAISDFFETFQYEAIYAITGVNSTLKASHKAPSCKTGNDVRCRYWYALTAQQESVQLYPPSLTYGYSTPSLSSLSCQRIMLFNQTTQSDDLQSVICSGLYFNQTQNYFQNFASSTKQVYFLEPTLVITK</sequence>
<name>W7X0B6_TETTS</name>
<organism evidence="1 2">
    <name type="scientific">Tetrahymena thermophila (strain SB210)</name>
    <dbReference type="NCBI Taxonomy" id="312017"/>
    <lineage>
        <taxon>Eukaryota</taxon>
        <taxon>Sar</taxon>
        <taxon>Alveolata</taxon>
        <taxon>Ciliophora</taxon>
        <taxon>Intramacronucleata</taxon>
        <taxon>Oligohymenophorea</taxon>
        <taxon>Hymenostomatida</taxon>
        <taxon>Tetrahymenina</taxon>
        <taxon>Tetrahymenidae</taxon>
        <taxon>Tetrahymena</taxon>
    </lineage>
</organism>
<accession>W7X0B6</accession>
<reference evidence="2" key="1">
    <citation type="journal article" date="2006" name="PLoS Biol.">
        <title>Macronuclear genome sequence of the ciliate Tetrahymena thermophila, a model eukaryote.</title>
        <authorList>
            <person name="Eisen J.A."/>
            <person name="Coyne R.S."/>
            <person name="Wu M."/>
            <person name="Wu D."/>
            <person name="Thiagarajan M."/>
            <person name="Wortman J.R."/>
            <person name="Badger J.H."/>
            <person name="Ren Q."/>
            <person name="Amedeo P."/>
            <person name="Jones K.M."/>
            <person name="Tallon L.J."/>
            <person name="Delcher A.L."/>
            <person name="Salzberg S.L."/>
            <person name="Silva J.C."/>
            <person name="Haas B.J."/>
            <person name="Majoros W.H."/>
            <person name="Farzad M."/>
            <person name="Carlton J.M."/>
            <person name="Smith R.K. Jr."/>
            <person name="Garg J."/>
            <person name="Pearlman R.E."/>
            <person name="Karrer K.M."/>
            <person name="Sun L."/>
            <person name="Manning G."/>
            <person name="Elde N.C."/>
            <person name="Turkewitz A.P."/>
            <person name="Asai D.J."/>
            <person name="Wilkes D.E."/>
            <person name="Wang Y."/>
            <person name="Cai H."/>
            <person name="Collins K."/>
            <person name="Stewart B.A."/>
            <person name="Lee S.R."/>
            <person name="Wilamowska K."/>
            <person name="Weinberg Z."/>
            <person name="Ruzzo W.L."/>
            <person name="Wloga D."/>
            <person name="Gaertig J."/>
            <person name="Frankel J."/>
            <person name="Tsao C.-C."/>
            <person name="Gorovsky M.A."/>
            <person name="Keeling P.J."/>
            <person name="Waller R.F."/>
            <person name="Patron N.J."/>
            <person name="Cherry J.M."/>
            <person name="Stover N.A."/>
            <person name="Krieger C.J."/>
            <person name="del Toro C."/>
            <person name="Ryder H.F."/>
            <person name="Williamson S.C."/>
            <person name="Barbeau R.A."/>
            <person name="Hamilton E.P."/>
            <person name="Orias E."/>
        </authorList>
    </citation>
    <scope>NUCLEOTIDE SEQUENCE [LARGE SCALE GENOMIC DNA]</scope>
    <source>
        <strain evidence="2">SB210</strain>
    </source>
</reference>
<dbReference type="AlphaFoldDB" id="W7X0B6"/>
<dbReference type="Proteomes" id="UP000009168">
    <property type="component" value="Unassembled WGS sequence"/>
</dbReference>
<dbReference type="GeneID" id="24441184"/>
<dbReference type="InParanoid" id="W7X0B6"/>